<sequence length="260" mass="29646">MINALSIWRGSTTHTRVKPFRHHFRYPVAMIGLDLDRLDEARRQTRWLNVNARGLFSFHEADFGPGDGSSVKAWSLDRFRQAGIEGIEKIVLVCQPRILGYQFNPISLHYGYDATDELKGIIYEVHNTFGDSHAYVAPVEPGPAARHRTAKRFHVSPFFDVSGRYAFTLQRPNENLSLGIRKLDDEGKNFTAAMMLRRHVATDGAFARWFFTFPLSTLFTIAAIHVEALKLWIKGARYHSRPAPPEEPATHVLENPSWTD</sequence>
<keyword evidence="3" id="KW-1185">Reference proteome</keyword>
<dbReference type="PANTHER" id="PTHR33973">
    <property type="entry name" value="OS07G0153300 PROTEIN"/>
    <property type="match status" value="1"/>
</dbReference>
<comment type="caution">
    <text evidence="2">The sequence shown here is derived from an EMBL/GenBank/DDBJ whole genome shotgun (WGS) entry which is preliminary data.</text>
</comment>
<dbReference type="RefSeq" id="WP_330197651.1">
    <property type="nucleotide sequence ID" value="NZ_JAZDRP010000001.1"/>
</dbReference>
<evidence type="ECO:0000313" key="3">
    <source>
        <dbReference type="Proteomes" id="UP001354971"/>
    </source>
</evidence>
<evidence type="ECO:0000313" key="2">
    <source>
        <dbReference type="EMBL" id="MEE2524987.1"/>
    </source>
</evidence>
<dbReference type="InterPro" id="IPR010775">
    <property type="entry name" value="DUF1365"/>
</dbReference>
<feature type="region of interest" description="Disordered" evidence="1">
    <location>
        <begin position="241"/>
        <end position="260"/>
    </location>
</feature>
<organism evidence="2 3">
    <name type="scientific">Hyphobacterium lacteum</name>
    <dbReference type="NCBI Taxonomy" id="3116575"/>
    <lineage>
        <taxon>Bacteria</taxon>
        <taxon>Pseudomonadati</taxon>
        <taxon>Pseudomonadota</taxon>
        <taxon>Alphaproteobacteria</taxon>
        <taxon>Maricaulales</taxon>
        <taxon>Maricaulaceae</taxon>
        <taxon>Hyphobacterium</taxon>
    </lineage>
</organism>
<proteinExistence type="predicted"/>
<evidence type="ECO:0000256" key="1">
    <source>
        <dbReference type="SAM" id="MobiDB-lite"/>
    </source>
</evidence>
<gene>
    <name evidence="2" type="ORF">V0U79_01300</name>
</gene>
<dbReference type="EMBL" id="JAZDRP010000001">
    <property type="protein sequence ID" value="MEE2524987.1"/>
    <property type="molecule type" value="Genomic_DNA"/>
</dbReference>
<name>A0ABU7LM68_9PROT</name>
<accession>A0ABU7LM68</accession>
<dbReference type="PANTHER" id="PTHR33973:SF4">
    <property type="entry name" value="OS07G0153300 PROTEIN"/>
    <property type="match status" value="1"/>
</dbReference>
<dbReference type="Proteomes" id="UP001354971">
    <property type="component" value="Unassembled WGS sequence"/>
</dbReference>
<protein>
    <submittedName>
        <fullName evidence="2">DUF1365 domain-containing protein</fullName>
    </submittedName>
</protein>
<reference evidence="2 3" key="1">
    <citation type="submission" date="2024-01" db="EMBL/GenBank/DDBJ databases">
        <title>Hyphobacterium bacterium isolated from marine sediment.</title>
        <authorList>
            <person name="Zhao S."/>
        </authorList>
    </citation>
    <scope>NUCLEOTIDE SEQUENCE [LARGE SCALE GENOMIC DNA]</scope>
    <source>
        <strain evidence="3">HN65</strain>
    </source>
</reference>
<dbReference type="Pfam" id="PF07103">
    <property type="entry name" value="DUF1365"/>
    <property type="match status" value="1"/>
</dbReference>